<dbReference type="EMBL" id="MDGK01000058">
    <property type="protein sequence ID" value="OIN04897.1"/>
    <property type="molecule type" value="Genomic_DNA"/>
</dbReference>
<reference evidence="1 2" key="1">
    <citation type="submission" date="2016-08" db="EMBL/GenBank/DDBJ databases">
        <title>Draft genome sequence of the type strain of Pseudomonas extremorientalis LMG 19695T isolated from drinking water reservoir.</title>
        <authorList>
            <person name="Tambong J.T."/>
        </authorList>
    </citation>
    <scope>NUCLEOTIDE SEQUENCE [LARGE SCALE GENOMIC DNA]</scope>
    <source>
        <strain evidence="1 2">LMG 19695</strain>
    </source>
</reference>
<gene>
    <name evidence="1" type="ORF">BFN10_23565</name>
</gene>
<evidence type="ECO:0000313" key="2">
    <source>
        <dbReference type="Proteomes" id="UP000181686"/>
    </source>
</evidence>
<sequence length="138" mass="16382">MLKCPFMNTPYSPNISHILGALSIYDLEETAGKELRKHDPNNQKDREEIIVSFILKDLMYLSYRHRFVLMSALRDALDNHDFDFSKEFKSDYDEYITMAWDETEIADPRGFFADIYRLANEVWRDDLQKASLEDQSTW</sequence>
<evidence type="ECO:0000313" key="1">
    <source>
        <dbReference type="EMBL" id="OIN04897.1"/>
    </source>
</evidence>
<dbReference type="Proteomes" id="UP000181686">
    <property type="component" value="Unassembled WGS sequence"/>
</dbReference>
<comment type="caution">
    <text evidence="1">The sequence shown here is derived from an EMBL/GenBank/DDBJ whole genome shotgun (WGS) entry which is preliminary data.</text>
</comment>
<name>A0A1S2TAU9_9PSED</name>
<dbReference type="AlphaFoldDB" id="A0A1S2TAU9"/>
<organism evidence="1 2">
    <name type="scientific">Pseudomonas extremorientalis</name>
    <dbReference type="NCBI Taxonomy" id="169669"/>
    <lineage>
        <taxon>Bacteria</taxon>
        <taxon>Pseudomonadati</taxon>
        <taxon>Pseudomonadota</taxon>
        <taxon>Gammaproteobacteria</taxon>
        <taxon>Pseudomonadales</taxon>
        <taxon>Pseudomonadaceae</taxon>
        <taxon>Pseudomonas</taxon>
    </lineage>
</organism>
<proteinExistence type="predicted"/>
<protein>
    <submittedName>
        <fullName evidence="1">Uncharacterized protein</fullName>
    </submittedName>
</protein>
<accession>A0A1S2TAU9</accession>